<evidence type="ECO:0000313" key="2">
    <source>
        <dbReference type="Proteomes" id="UP001157502"/>
    </source>
</evidence>
<protein>
    <submittedName>
        <fullName evidence="1">Uncharacterized protein</fullName>
    </submittedName>
</protein>
<organism evidence="1 2">
    <name type="scientific">Dallia pectoralis</name>
    <name type="common">Alaska blackfish</name>
    <dbReference type="NCBI Taxonomy" id="75939"/>
    <lineage>
        <taxon>Eukaryota</taxon>
        <taxon>Metazoa</taxon>
        <taxon>Chordata</taxon>
        <taxon>Craniata</taxon>
        <taxon>Vertebrata</taxon>
        <taxon>Euteleostomi</taxon>
        <taxon>Actinopterygii</taxon>
        <taxon>Neopterygii</taxon>
        <taxon>Teleostei</taxon>
        <taxon>Protacanthopterygii</taxon>
        <taxon>Esociformes</taxon>
        <taxon>Umbridae</taxon>
        <taxon>Dallia</taxon>
    </lineage>
</organism>
<reference evidence="1" key="1">
    <citation type="submission" date="2021-05" db="EMBL/GenBank/DDBJ databases">
        <authorList>
            <person name="Pan Q."/>
            <person name="Jouanno E."/>
            <person name="Zahm M."/>
            <person name="Klopp C."/>
            <person name="Cabau C."/>
            <person name="Louis A."/>
            <person name="Berthelot C."/>
            <person name="Parey E."/>
            <person name="Roest Crollius H."/>
            <person name="Montfort J."/>
            <person name="Robinson-Rechavi M."/>
            <person name="Bouchez O."/>
            <person name="Lampietro C."/>
            <person name="Lopez Roques C."/>
            <person name="Donnadieu C."/>
            <person name="Postlethwait J."/>
            <person name="Bobe J."/>
            <person name="Dillon D."/>
            <person name="Chandos A."/>
            <person name="von Hippel F."/>
            <person name="Guiguen Y."/>
        </authorList>
    </citation>
    <scope>NUCLEOTIDE SEQUENCE</scope>
    <source>
        <strain evidence="1">YG-Jan2019</strain>
    </source>
</reference>
<name>A0ACC2GUI9_DALPE</name>
<dbReference type="EMBL" id="CM055736">
    <property type="protein sequence ID" value="KAJ8007200.1"/>
    <property type="molecule type" value="Genomic_DNA"/>
</dbReference>
<evidence type="ECO:0000313" key="1">
    <source>
        <dbReference type="EMBL" id="KAJ8007200.1"/>
    </source>
</evidence>
<sequence length="98" mass="10555">MRLAQSHGLDGQKAWALSQPGCLLAVPLLPCSGSSCPLPSTGTPSPDRKVISSYQSLQSPAVVNGERRDPNHRSVGRTKAHVTAFHILQWKRFTVGPL</sequence>
<dbReference type="Proteomes" id="UP001157502">
    <property type="component" value="Chromosome 9"/>
</dbReference>
<accession>A0ACC2GUI9</accession>
<keyword evidence="2" id="KW-1185">Reference proteome</keyword>
<gene>
    <name evidence="1" type="ORF">DPEC_G00115060</name>
</gene>
<comment type="caution">
    <text evidence="1">The sequence shown here is derived from an EMBL/GenBank/DDBJ whole genome shotgun (WGS) entry which is preliminary data.</text>
</comment>
<proteinExistence type="predicted"/>